<dbReference type="InParanoid" id="D8SZE8"/>
<proteinExistence type="predicted"/>
<dbReference type="HOGENOM" id="CLU_1672291_0_0_1"/>
<sequence length="158" mass="17316">MGSCVLVKPPSSTPRTRFKLPDSYVVDSSLVFPQVMQSLTETLAKKALCDGTIARCSSFEALAAHVWKAQTKTSSNNNKRKGGEPLCGCLQMLVTRWQIYQRITLEMRCLLGAGTPGLRSFATPLCVRKIQAAIGHVPSGDHCYPSTLWLGISQFIEL</sequence>
<evidence type="ECO:0000313" key="2">
    <source>
        <dbReference type="Proteomes" id="UP000001514"/>
    </source>
</evidence>
<dbReference type="AlphaFoldDB" id="D8SZE8"/>
<gene>
    <name evidence="1" type="ORF">SELMODRAFT_427382</name>
</gene>
<dbReference type="EMBL" id="GL377655">
    <property type="protein sequence ID" value="EFJ10269.1"/>
    <property type="molecule type" value="Genomic_DNA"/>
</dbReference>
<organism evidence="2">
    <name type="scientific">Selaginella moellendorffii</name>
    <name type="common">Spikemoss</name>
    <dbReference type="NCBI Taxonomy" id="88036"/>
    <lineage>
        <taxon>Eukaryota</taxon>
        <taxon>Viridiplantae</taxon>
        <taxon>Streptophyta</taxon>
        <taxon>Embryophyta</taxon>
        <taxon>Tracheophyta</taxon>
        <taxon>Lycopodiopsida</taxon>
        <taxon>Selaginellales</taxon>
        <taxon>Selaginellaceae</taxon>
        <taxon>Selaginella</taxon>
    </lineage>
</organism>
<dbReference type="Proteomes" id="UP000001514">
    <property type="component" value="Unassembled WGS sequence"/>
</dbReference>
<evidence type="ECO:0000313" key="1">
    <source>
        <dbReference type="EMBL" id="EFJ10269.1"/>
    </source>
</evidence>
<keyword evidence="2" id="KW-1185">Reference proteome</keyword>
<protein>
    <submittedName>
        <fullName evidence="1">Uncharacterized protein</fullName>
    </submittedName>
</protein>
<reference evidence="1 2" key="1">
    <citation type="journal article" date="2011" name="Science">
        <title>The Selaginella genome identifies genetic changes associated with the evolution of vascular plants.</title>
        <authorList>
            <person name="Banks J.A."/>
            <person name="Nishiyama T."/>
            <person name="Hasebe M."/>
            <person name="Bowman J.L."/>
            <person name="Gribskov M."/>
            <person name="dePamphilis C."/>
            <person name="Albert V.A."/>
            <person name="Aono N."/>
            <person name="Aoyama T."/>
            <person name="Ambrose B.A."/>
            <person name="Ashton N.W."/>
            <person name="Axtell M.J."/>
            <person name="Barker E."/>
            <person name="Barker M.S."/>
            <person name="Bennetzen J.L."/>
            <person name="Bonawitz N.D."/>
            <person name="Chapple C."/>
            <person name="Cheng C."/>
            <person name="Correa L.G."/>
            <person name="Dacre M."/>
            <person name="DeBarry J."/>
            <person name="Dreyer I."/>
            <person name="Elias M."/>
            <person name="Engstrom E.M."/>
            <person name="Estelle M."/>
            <person name="Feng L."/>
            <person name="Finet C."/>
            <person name="Floyd S.K."/>
            <person name="Frommer W.B."/>
            <person name="Fujita T."/>
            <person name="Gramzow L."/>
            <person name="Gutensohn M."/>
            <person name="Harholt J."/>
            <person name="Hattori M."/>
            <person name="Heyl A."/>
            <person name="Hirai T."/>
            <person name="Hiwatashi Y."/>
            <person name="Ishikawa M."/>
            <person name="Iwata M."/>
            <person name="Karol K.G."/>
            <person name="Koehler B."/>
            <person name="Kolukisaoglu U."/>
            <person name="Kubo M."/>
            <person name="Kurata T."/>
            <person name="Lalonde S."/>
            <person name="Li K."/>
            <person name="Li Y."/>
            <person name="Litt A."/>
            <person name="Lyons E."/>
            <person name="Manning G."/>
            <person name="Maruyama T."/>
            <person name="Michael T.P."/>
            <person name="Mikami K."/>
            <person name="Miyazaki S."/>
            <person name="Morinaga S."/>
            <person name="Murata T."/>
            <person name="Mueller-Roeber B."/>
            <person name="Nelson D.R."/>
            <person name="Obara M."/>
            <person name="Oguri Y."/>
            <person name="Olmstead R.G."/>
            <person name="Onodera N."/>
            <person name="Petersen B.L."/>
            <person name="Pils B."/>
            <person name="Prigge M."/>
            <person name="Rensing S.A."/>
            <person name="Riano-Pachon D.M."/>
            <person name="Roberts A.W."/>
            <person name="Sato Y."/>
            <person name="Scheller H.V."/>
            <person name="Schulz B."/>
            <person name="Schulz C."/>
            <person name="Shakirov E.V."/>
            <person name="Shibagaki N."/>
            <person name="Shinohara N."/>
            <person name="Shippen D.E."/>
            <person name="Soerensen I."/>
            <person name="Sotooka R."/>
            <person name="Sugimoto N."/>
            <person name="Sugita M."/>
            <person name="Sumikawa N."/>
            <person name="Tanurdzic M."/>
            <person name="Theissen G."/>
            <person name="Ulvskov P."/>
            <person name="Wakazuki S."/>
            <person name="Weng J.K."/>
            <person name="Willats W.W."/>
            <person name="Wipf D."/>
            <person name="Wolf P.G."/>
            <person name="Yang L."/>
            <person name="Zimmer A.D."/>
            <person name="Zhu Q."/>
            <person name="Mitros T."/>
            <person name="Hellsten U."/>
            <person name="Loque D."/>
            <person name="Otillar R."/>
            <person name="Salamov A."/>
            <person name="Schmutz J."/>
            <person name="Shapiro H."/>
            <person name="Lindquist E."/>
            <person name="Lucas S."/>
            <person name="Rokhsar D."/>
            <person name="Grigoriev I.V."/>
        </authorList>
    </citation>
    <scope>NUCLEOTIDE SEQUENCE [LARGE SCALE GENOMIC DNA]</scope>
</reference>
<dbReference type="KEGG" id="smo:SELMODRAFT_427382"/>
<name>D8SZE8_SELML</name>
<accession>D8SZE8</accession>
<dbReference type="Gramene" id="EFJ10269">
    <property type="protein sequence ID" value="EFJ10269"/>
    <property type="gene ID" value="SELMODRAFT_427382"/>
</dbReference>